<dbReference type="GO" id="GO:0005737">
    <property type="term" value="C:cytoplasm"/>
    <property type="evidence" value="ECO:0007669"/>
    <property type="project" value="TreeGrafter"/>
</dbReference>
<dbReference type="PANTHER" id="PTHR13780:SF35">
    <property type="entry name" value="LD22662P"/>
    <property type="match status" value="1"/>
</dbReference>
<dbReference type="EnsemblMetazoa" id="ACHR008405-RA">
    <property type="protein sequence ID" value="ACHR008405-PA"/>
    <property type="gene ID" value="ACHR008405"/>
</dbReference>
<dbReference type="VEuPathDB" id="VectorBase:ACHR008405"/>
<evidence type="ECO:0000313" key="8">
    <source>
        <dbReference type="EnsemblMetazoa" id="ACHR008405-PA"/>
    </source>
</evidence>
<dbReference type="InterPro" id="IPR046342">
    <property type="entry name" value="CBS_dom_sf"/>
</dbReference>
<dbReference type="Proteomes" id="UP000075881">
    <property type="component" value="Unassembled WGS sequence"/>
</dbReference>
<keyword evidence="2" id="KW-0677">Repeat</keyword>
<evidence type="ECO:0000256" key="2">
    <source>
        <dbReference type="ARBA" id="ARBA00022737"/>
    </source>
</evidence>
<feature type="domain" description="CBS" evidence="7">
    <location>
        <begin position="401"/>
        <end position="459"/>
    </location>
</feature>
<reference evidence="8" key="2">
    <citation type="submission" date="2020-05" db="UniProtKB">
        <authorList>
            <consortium name="EnsemblMetazoa"/>
        </authorList>
    </citation>
    <scope>IDENTIFICATION</scope>
    <source>
        <strain evidence="8">ACHKN1017</strain>
    </source>
</reference>
<reference evidence="9" key="1">
    <citation type="submission" date="2013-03" db="EMBL/GenBank/DDBJ databases">
        <title>The Genome Sequence of Anopheles christyi ACHKN1017.</title>
        <authorList>
            <consortium name="The Broad Institute Genomics Platform"/>
            <person name="Neafsey D.E."/>
            <person name="Besansky N."/>
            <person name="Walker B."/>
            <person name="Young S.K."/>
            <person name="Zeng Q."/>
            <person name="Gargeya S."/>
            <person name="Fitzgerald M."/>
            <person name="Haas B."/>
            <person name="Abouelleil A."/>
            <person name="Allen A.W."/>
            <person name="Alvarado L."/>
            <person name="Arachchi H.M."/>
            <person name="Berlin A.M."/>
            <person name="Chapman S.B."/>
            <person name="Gainer-Dewar J."/>
            <person name="Goldberg J."/>
            <person name="Griggs A."/>
            <person name="Gujja S."/>
            <person name="Hansen M."/>
            <person name="Howarth C."/>
            <person name="Imamovic A."/>
            <person name="Ireland A."/>
            <person name="Larimer J."/>
            <person name="McCowan C."/>
            <person name="Murphy C."/>
            <person name="Pearson M."/>
            <person name="Poon T.W."/>
            <person name="Priest M."/>
            <person name="Roberts A."/>
            <person name="Saif S."/>
            <person name="Shea T."/>
            <person name="Sisk P."/>
            <person name="Sykes S."/>
            <person name="Wortman J."/>
            <person name="Nusbaum C."/>
            <person name="Birren B."/>
        </authorList>
    </citation>
    <scope>NUCLEOTIDE SEQUENCE [LARGE SCALE GENOMIC DNA]</scope>
    <source>
        <strain evidence="9">ACHKN1017</strain>
    </source>
</reference>
<feature type="compositionally biased region" description="Acidic residues" evidence="6">
    <location>
        <begin position="495"/>
        <end position="507"/>
    </location>
</feature>
<name>A0A182KCB8_9DIPT</name>
<comment type="subunit">
    <text evidence="4">AMPK is a heterotrimer of an alpha catalytic subunit (PRKAA1 or PRKAA2), a beta (PRKAB1 or PRKAB2) and a gamma non-catalytic subunits (PRKAG1, PRKAG2 or PRKAG3). Interacts with FNIP1 and FNIP2.</text>
</comment>
<dbReference type="GO" id="GO:0005634">
    <property type="term" value="C:nucleus"/>
    <property type="evidence" value="ECO:0007669"/>
    <property type="project" value="TreeGrafter"/>
</dbReference>
<feature type="domain" description="CBS" evidence="7">
    <location>
        <begin position="254"/>
        <end position="312"/>
    </location>
</feature>
<sequence length="609" mass="68487">MDPGIGTWNSLSRFGSGISMSISEQSHGMISIASNLTSSACSSASSISQDSSCCLASCSEPDGSSMCYVNPNFKKISNPKKRSNYGCRRRWFAGREPWPTLHFYSNYAGRLVLGAGYHDFFNTETYPLESIKEFEAISSAWKRHLAELLKKEEDESQIFVKFFRFHKCYDLVPTSAKLVVFDTQLLVKKAFYALVYNGVRAAPLWDSKRQEFVGMLTITDFIKILKMYYKSPNASMDELEEHKLDTWRKVLQEDVKKLVSIGPDASLYDAIKMLVHNRIHRLPVIDPVTGNVLYILTHKRILRFLFLYINELPKPSYMQKTLREVRIGSYNNIETATEDTSIITALHKFVDRRVSALPMVDSEGRLTDIYAKFDVINLAAEKTYNDLDVSLKKANEHRNAWFEGVHHCTLDETLYTIMERIVRVEVHRLVVVDEMKKVIGIISLSDILLYLVLRPSGDGIGDSESLRATDPRLMKPGSPGSSKLQATKRDSSNESIEEEKETTEEDATVAAEQQDAAHKTETTITATPSDENEAAEVEPAEQQQTDRCDDSVPDLAVEELAEEAKEDPDDTASTPIDRSSANDSPVAQEMLATDVPLQSVQREVGLVSE</sequence>
<evidence type="ECO:0000313" key="9">
    <source>
        <dbReference type="Proteomes" id="UP000075881"/>
    </source>
</evidence>
<evidence type="ECO:0000256" key="4">
    <source>
        <dbReference type="ARBA" id="ARBA00025878"/>
    </source>
</evidence>
<dbReference type="SUPFAM" id="SSF54631">
    <property type="entry name" value="CBS-domain pair"/>
    <property type="match status" value="2"/>
</dbReference>
<dbReference type="PROSITE" id="PS51371">
    <property type="entry name" value="CBS"/>
    <property type="match status" value="4"/>
</dbReference>
<feature type="compositionally biased region" description="Basic and acidic residues" evidence="6">
    <location>
        <begin position="464"/>
        <end position="473"/>
    </location>
</feature>
<dbReference type="GO" id="GO:0019901">
    <property type="term" value="F:protein kinase binding"/>
    <property type="evidence" value="ECO:0007669"/>
    <property type="project" value="TreeGrafter"/>
</dbReference>
<evidence type="ECO:0000259" key="7">
    <source>
        <dbReference type="PROSITE" id="PS51371"/>
    </source>
</evidence>
<evidence type="ECO:0000256" key="5">
    <source>
        <dbReference type="PROSITE-ProRule" id="PRU00703"/>
    </source>
</evidence>
<evidence type="ECO:0000256" key="6">
    <source>
        <dbReference type="SAM" id="MobiDB-lite"/>
    </source>
</evidence>
<dbReference type="InterPro" id="IPR000644">
    <property type="entry name" value="CBS_dom"/>
</dbReference>
<dbReference type="CDD" id="cd04618">
    <property type="entry name" value="CBS_euAMPK_gamma-like_repeat1"/>
    <property type="match status" value="1"/>
</dbReference>
<feature type="compositionally biased region" description="Acidic residues" evidence="6">
    <location>
        <begin position="556"/>
        <end position="570"/>
    </location>
</feature>
<feature type="domain" description="CBS" evidence="7">
    <location>
        <begin position="173"/>
        <end position="235"/>
    </location>
</feature>
<dbReference type="Pfam" id="PF00571">
    <property type="entry name" value="CBS"/>
    <property type="match status" value="3"/>
</dbReference>
<dbReference type="PANTHER" id="PTHR13780">
    <property type="entry name" value="AMP-ACTIVATED PROTEIN KINASE, GAMMA REGULATORY SUBUNIT"/>
    <property type="match status" value="1"/>
</dbReference>
<accession>A0A182KCB8</accession>
<comment type="similarity">
    <text evidence="1">Belongs to the 5'-AMP-activated protein kinase gamma subunit family.</text>
</comment>
<evidence type="ECO:0000256" key="3">
    <source>
        <dbReference type="ARBA" id="ARBA00023122"/>
    </source>
</evidence>
<feature type="compositionally biased region" description="Polar residues" evidence="6">
    <location>
        <begin position="571"/>
        <end position="585"/>
    </location>
</feature>
<feature type="region of interest" description="Disordered" evidence="6">
    <location>
        <begin position="460"/>
        <end position="595"/>
    </location>
</feature>
<proteinExistence type="inferred from homology"/>
<dbReference type="SMART" id="SM00116">
    <property type="entry name" value="CBS"/>
    <property type="match status" value="4"/>
</dbReference>
<feature type="domain" description="CBS" evidence="7">
    <location>
        <begin position="327"/>
        <end position="387"/>
    </location>
</feature>
<keyword evidence="3 5" id="KW-0129">CBS domain</keyword>
<dbReference type="InterPro" id="IPR050511">
    <property type="entry name" value="AMPK_gamma/SDS23_families"/>
</dbReference>
<dbReference type="GO" id="GO:0016208">
    <property type="term" value="F:AMP binding"/>
    <property type="evidence" value="ECO:0007669"/>
    <property type="project" value="TreeGrafter"/>
</dbReference>
<keyword evidence="9" id="KW-1185">Reference proteome</keyword>
<dbReference type="CDD" id="cd04641">
    <property type="entry name" value="CBS_euAMPK_gamma-like_repeat2"/>
    <property type="match status" value="1"/>
</dbReference>
<protein>
    <recommendedName>
        <fullName evidence="7">CBS domain-containing protein</fullName>
    </recommendedName>
</protein>
<dbReference type="AlphaFoldDB" id="A0A182KCB8"/>
<organism evidence="8 9">
    <name type="scientific">Anopheles christyi</name>
    <dbReference type="NCBI Taxonomy" id="43041"/>
    <lineage>
        <taxon>Eukaryota</taxon>
        <taxon>Metazoa</taxon>
        <taxon>Ecdysozoa</taxon>
        <taxon>Arthropoda</taxon>
        <taxon>Hexapoda</taxon>
        <taxon>Insecta</taxon>
        <taxon>Pterygota</taxon>
        <taxon>Neoptera</taxon>
        <taxon>Endopterygota</taxon>
        <taxon>Diptera</taxon>
        <taxon>Nematocera</taxon>
        <taxon>Culicoidea</taxon>
        <taxon>Culicidae</taxon>
        <taxon>Anophelinae</taxon>
        <taxon>Anopheles</taxon>
    </lineage>
</organism>
<dbReference type="GO" id="GO:0019887">
    <property type="term" value="F:protein kinase regulator activity"/>
    <property type="evidence" value="ECO:0007669"/>
    <property type="project" value="TreeGrafter"/>
</dbReference>
<evidence type="ECO:0000256" key="1">
    <source>
        <dbReference type="ARBA" id="ARBA00006750"/>
    </source>
</evidence>
<dbReference type="GO" id="GO:0031588">
    <property type="term" value="C:nucleotide-activated protein kinase complex"/>
    <property type="evidence" value="ECO:0007669"/>
    <property type="project" value="TreeGrafter"/>
</dbReference>
<dbReference type="STRING" id="43041.A0A182KCB8"/>
<dbReference type="Gene3D" id="3.10.580.10">
    <property type="entry name" value="CBS-domain"/>
    <property type="match status" value="2"/>
</dbReference>
<feature type="compositionally biased region" description="Acidic residues" evidence="6">
    <location>
        <begin position="530"/>
        <end position="539"/>
    </location>
</feature>